<feature type="domain" description="Chromo" evidence="1">
    <location>
        <begin position="160"/>
        <end position="205"/>
    </location>
</feature>
<evidence type="ECO:0008006" key="5">
    <source>
        <dbReference type="Google" id="ProtNLM"/>
    </source>
</evidence>
<dbReference type="InterPro" id="IPR056924">
    <property type="entry name" value="SH3_Tf2-1"/>
</dbReference>
<dbReference type="PANTHER" id="PTHR46148:SF60">
    <property type="entry name" value="CHROMO DOMAIN-CONTAINING PROTEIN"/>
    <property type="match status" value="1"/>
</dbReference>
<evidence type="ECO:0000259" key="1">
    <source>
        <dbReference type="Pfam" id="PF00385"/>
    </source>
</evidence>
<protein>
    <recommendedName>
        <fullName evidence="5">Chromo domain-containing protein</fullName>
    </recommendedName>
</protein>
<gene>
    <name evidence="3" type="ORF">LWI29_014045</name>
</gene>
<dbReference type="InterPro" id="IPR016197">
    <property type="entry name" value="Chromo-like_dom_sf"/>
</dbReference>
<dbReference type="Gene3D" id="2.40.50.40">
    <property type="match status" value="1"/>
</dbReference>
<dbReference type="AlphaFoldDB" id="A0AA39SAX0"/>
<reference evidence="3" key="1">
    <citation type="journal article" date="2022" name="Plant J.">
        <title>Strategies of tolerance reflected in two North American maple genomes.</title>
        <authorList>
            <person name="McEvoy S.L."/>
            <person name="Sezen U.U."/>
            <person name="Trouern-Trend A."/>
            <person name="McMahon S.M."/>
            <person name="Schaberg P.G."/>
            <person name="Yang J."/>
            <person name="Wegrzyn J.L."/>
            <person name="Swenson N.G."/>
        </authorList>
    </citation>
    <scope>NUCLEOTIDE SEQUENCE</scope>
    <source>
        <strain evidence="3">NS2018</strain>
    </source>
</reference>
<dbReference type="Pfam" id="PF00385">
    <property type="entry name" value="Chromo"/>
    <property type="match status" value="1"/>
</dbReference>
<organism evidence="3 4">
    <name type="scientific">Acer saccharum</name>
    <name type="common">Sugar maple</name>
    <dbReference type="NCBI Taxonomy" id="4024"/>
    <lineage>
        <taxon>Eukaryota</taxon>
        <taxon>Viridiplantae</taxon>
        <taxon>Streptophyta</taxon>
        <taxon>Embryophyta</taxon>
        <taxon>Tracheophyta</taxon>
        <taxon>Spermatophyta</taxon>
        <taxon>Magnoliopsida</taxon>
        <taxon>eudicotyledons</taxon>
        <taxon>Gunneridae</taxon>
        <taxon>Pentapetalae</taxon>
        <taxon>rosids</taxon>
        <taxon>malvids</taxon>
        <taxon>Sapindales</taxon>
        <taxon>Sapindaceae</taxon>
        <taxon>Hippocastanoideae</taxon>
        <taxon>Acereae</taxon>
        <taxon>Acer</taxon>
    </lineage>
</organism>
<name>A0AA39SAX0_ACESA</name>
<proteinExistence type="predicted"/>
<dbReference type="EMBL" id="JAUESC010000381">
    <property type="protein sequence ID" value="KAK0589416.1"/>
    <property type="molecule type" value="Genomic_DNA"/>
</dbReference>
<evidence type="ECO:0000259" key="2">
    <source>
        <dbReference type="Pfam" id="PF24626"/>
    </source>
</evidence>
<feature type="domain" description="Tf2-1-like SH3-like" evidence="2">
    <location>
        <begin position="71"/>
        <end position="133"/>
    </location>
</feature>
<reference evidence="3" key="2">
    <citation type="submission" date="2023-06" db="EMBL/GenBank/DDBJ databases">
        <authorList>
            <person name="Swenson N.G."/>
            <person name="Wegrzyn J.L."/>
            <person name="Mcevoy S.L."/>
        </authorList>
    </citation>
    <scope>NUCLEOTIDE SEQUENCE</scope>
    <source>
        <strain evidence="3">NS2018</strain>
        <tissue evidence="3">Leaf</tissue>
    </source>
</reference>
<dbReference type="Proteomes" id="UP001168877">
    <property type="component" value="Unassembled WGS sequence"/>
</dbReference>
<dbReference type="PANTHER" id="PTHR46148">
    <property type="entry name" value="CHROMO DOMAIN-CONTAINING PROTEIN"/>
    <property type="match status" value="1"/>
</dbReference>
<keyword evidence="4" id="KW-1185">Reference proteome</keyword>
<dbReference type="SUPFAM" id="SSF54160">
    <property type="entry name" value="Chromo domain-like"/>
    <property type="match status" value="1"/>
</dbReference>
<evidence type="ECO:0000313" key="4">
    <source>
        <dbReference type="Proteomes" id="UP001168877"/>
    </source>
</evidence>
<dbReference type="InterPro" id="IPR023780">
    <property type="entry name" value="Chromo_domain"/>
</dbReference>
<dbReference type="Pfam" id="PF24626">
    <property type="entry name" value="SH3_Tf2-1"/>
    <property type="match status" value="1"/>
</dbReference>
<sequence>MAPYEALYGRKCKSPIHWDEVGERKVLGPEIIQQTCEVIEKIRERMKVAQSRQKSFADNRRKHLEFTASENVFLKVTPIKGVMRFGKKGKLSPVFVGPFDILEKIGDLAYRLALPPSLVRVCNVFHLSMLRKYIPDPSHVISYELLQLRGDLTYDETPIRILDRKVQELRTKKITLVKVLWRNYSVEEATWEREDEIRAKYPHLFD</sequence>
<accession>A0AA39SAX0</accession>
<evidence type="ECO:0000313" key="3">
    <source>
        <dbReference type="EMBL" id="KAK0589416.1"/>
    </source>
</evidence>
<comment type="caution">
    <text evidence="3">The sequence shown here is derived from an EMBL/GenBank/DDBJ whole genome shotgun (WGS) entry which is preliminary data.</text>
</comment>